<gene>
    <name evidence="1" type="ORF">MBBWO_10660</name>
</gene>
<sequence>MVEFFDKNNQIVEELSTEFITTDPVYRYADKVLKNDKNEIIIVEYQNSKLKSQDIKRFMVYTALAIEKQKSKVRIFILYTYHVKTQELWDYGPIIFKPEIFSLKEIEGDKVLKRLKEKIKNKKTLTRQELHELRFLPFFKSKEQPKEILKQTVKLTNELTEIEQETLETLKKGQAILARRFIEDEKEFNLIMEKIKMKTNVFRELVDEGIEEGERKGRNEGIETVAKRMKKQNYPIEEIMNLTKLTKKEIENL</sequence>
<keyword evidence="2" id="KW-1185">Reference proteome</keyword>
<organism evidence="1 2">
    <name type="scientific">Methanobrevibacter woesei</name>
    <dbReference type="NCBI Taxonomy" id="190976"/>
    <lineage>
        <taxon>Archaea</taxon>
        <taxon>Methanobacteriati</taxon>
        <taxon>Methanobacteriota</taxon>
        <taxon>Methanomada group</taxon>
        <taxon>Methanobacteria</taxon>
        <taxon>Methanobacteriales</taxon>
        <taxon>Methanobacteriaceae</taxon>
        <taxon>Methanobrevibacter</taxon>
    </lineage>
</organism>
<comment type="caution">
    <text evidence="1">The sequence shown here is derived from an EMBL/GenBank/DDBJ whole genome shotgun (WGS) entry which is preliminary data.</text>
</comment>
<protein>
    <recommendedName>
        <fullName evidence="3">PD-(D/E)XK nuclease family transposase</fullName>
    </recommendedName>
</protein>
<evidence type="ECO:0000313" key="1">
    <source>
        <dbReference type="EMBL" id="PWB86212.1"/>
    </source>
</evidence>
<name>A0A2U1S815_9EURY</name>
<evidence type="ECO:0000313" key="2">
    <source>
        <dbReference type="Proteomes" id="UP000245577"/>
    </source>
</evidence>
<dbReference type="RefSeq" id="WP_116669844.1">
    <property type="nucleotide sequence ID" value="NZ_MZGU01000004.1"/>
</dbReference>
<reference evidence="1 2" key="1">
    <citation type="submission" date="2017-03" db="EMBL/GenBank/DDBJ databases">
        <title>Genome sequence of Methanobrevibacter wosei.</title>
        <authorList>
            <person name="Poehlein A."/>
            <person name="Seedorf H."/>
            <person name="Daniel R."/>
        </authorList>
    </citation>
    <scope>NUCLEOTIDE SEQUENCE [LARGE SCALE GENOMIC DNA]</scope>
    <source>
        <strain evidence="1 2">DSM 11979</strain>
    </source>
</reference>
<dbReference type="Proteomes" id="UP000245577">
    <property type="component" value="Unassembled WGS sequence"/>
</dbReference>
<evidence type="ECO:0008006" key="3">
    <source>
        <dbReference type="Google" id="ProtNLM"/>
    </source>
</evidence>
<dbReference type="AlphaFoldDB" id="A0A2U1S815"/>
<accession>A0A2U1S815</accession>
<dbReference type="EMBL" id="MZGU01000004">
    <property type="protein sequence ID" value="PWB86212.1"/>
    <property type="molecule type" value="Genomic_DNA"/>
</dbReference>
<proteinExistence type="predicted"/>